<reference evidence="5 6" key="1">
    <citation type="submission" date="2024-01" db="EMBL/GenBank/DDBJ databases">
        <title>Genome assemblies of Stephania.</title>
        <authorList>
            <person name="Yang L."/>
        </authorList>
    </citation>
    <scope>NUCLEOTIDE SEQUENCE [LARGE SCALE GENOMIC DNA]</scope>
    <source>
        <strain evidence="5">JXDWG</strain>
        <tissue evidence="5">Leaf</tissue>
    </source>
</reference>
<proteinExistence type="predicted"/>
<comment type="caution">
    <text evidence="5">The sequence shown here is derived from an EMBL/GenBank/DDBJ whole genome shotgun (WGS) entry which is preliminary data.</text>
</comment>
<evidence type="ECO:0000256" key="4">
    <source>
        <dbReference type="SAM" id="MobiDB-lite"/>
    </source>
</evidence>
<comment type="pathway">
    <text evidence="1">Glycan metabolism; pectin biosynthesis.</text>
</comment>
<evidence type="ECO:0000256" key="1">
    <source>
        <dbReference type="ARBA" id="ARBA00004877"/>
    </source>
</evidence>
<keyword evidence="3" id="KW-0808">Transferase</keyword>
<dbReference type="GO" id="GO:0005794">
    <property type="term" value="C:Golgi apparatus"/>
    <property type="evidence" value="ECO:0007669"/>
    <property type="project" value="TreeGrafter"/>
</dbReference>
<dbReference type="EMBL" id="JBBNAG010000009">
    <property type="protein sequence ID" value="KAK9105969.1"/>
    <property type="molecule type" value="Genomic_DNA"/>
</dbReference>
<protein>
    <submittedName>
        <fullName evidence="5">Uncharacterized protein</fullName>
    </submittedName>
</protein>
<name>A0AAP0FJ14_9MAGN</name>
<dbReference type="GO" id="GO:0016757">
    <property type="term" value="F:glycosyltransferase activity"/>
    <property type="evidence" value="ECO:0007669"/>
    <property type="project" value="UniProtKB-KW"/>
</dbReference>
<gene>
    <name evidence="5" type="ORF">Scep_022813</name>
</gene>
<dbReference type="InterPro" id="IPR050748">
    <property type="entry name" value="Glycosyltrans_8_dom-fam"/>
</dbReference>
<evidence type="ECO:0000313" key="6">
    <source>
        <dbReference type="Proteomes" id="UP001419268"/>
    </source>
</evidence>
<keyword evidence="6" id="KW-1185">Reference proteome</keyword>
<dbReference type="PANTHER" id="PTHR13778:SF16">
    <property type="entry name" value="GALACTURONOSYLTRANSFERASE-LIKE 1-RELATED"/>
    <property type="match status" value="1"/>
</dbReference>
<keyword evidence="2" id="KW-0328">Glycosyltransferase</keyword>
<feature type="region of interest" description="Disordered" evidence="4">
    <location>
        <begin position="230"/>
        <end position="249"/>
    </location>
</feature>
<sequence>MCIASLRRTLSASFYPFRSSSVLGLISSSICSALDCPLNYARNYLPHLLPSASAASSTSTPTFSSSTTSLSSLPPGPLGFSIVLAAPEYCNANFTSYVTPTFWSNPALSLSFFDRRPATSTPGSCSLTYNGGARGYTPSKLRSGWSSKKNGDLRIGVPPSIPSCFAVTLPPWITGSGSKDGLGGDNFRGLCQDLHHGPVSLLHWSGKGKPWACPSPQMFWSLSSLSPKSIDQNVPPQPPLSRQIFNRLH</sequence>
<evidence type="ECO:0000256" key="2">
    <source>
        <dbReference type="ARBA" id="ARBA00022676"/>
    </source>
</evidence>
<dbReference type="AlphaFoldDB" id="A0AAP0FJ14"/>
<dbReference type="PANTHER" id="PTHR13778">
    <property type="entry name" value="GLYCOSYLTRANSFERASE 8 DOMAIN-CONTAINING PROTEIN"/>
    <property type="match status" value="1"/>
</dbReference>
<evidence type="ECO:0000256" key="3">
    <source>
        <dbReference type="ARBA" id="ARBA00022679"/>
    </source>
</evidence>
<organism evidence="5 6">
    <name type="scientific">Stephania cephalantha</name>
    <dbReference type="NCBI Taxonomy" id="152367"/>
    <lineage>
        <taxon>Eukaryota</taxon>
        <taxon>Viridiplantae</taxon>
        <taxon>Streptophyta</taxon>
        <taxon>Embryophyta</taxon>
        <taxon>Tracheophyta</taxon>
        <taxon>Spermatophyta</taxon>
        <taxon>Magnoliopsida</taxon>
        <taxon>Ranunculales</taxon>
        <taxon>Menispermaceae</taxon>
        <taxon>Menispermoideae</taxon>
        <taxon>Cissampelideae</taxon>
        <taxon>Stephania</taxon>
    </lineage>
</organism>
<dbReference type="Proteomes" id="UP001419268">
    <property type="component" value="Unassembled WGS sequence"/>
</dbReference>
<accession>A0AAP0FJ14</accession>
<evidence type="ECO:0000313" key="5">
    <source>
        <dbReference type="EMBL" id="KAK9105969.1"/>
    </source>
</evidence>